<evidence type="ECO:0000256" key="5">
    <source>
        <dbReference type="ARBA" id="ARBA00023136"/>
    </source>
</evidence>
<feature type="transmembrane region" description="Helical" evidence="7">
    <location>
        <begin position="584"/>
        <end position="603"/>
    </location>
</feature>
<keyword evidence="4 7" id="KW-1133">Transmembrane helix</keyword>
<feature type="transmembrane region" description="Helical" evidence="7">
    <location>
        <begin position="431"/>
        <end position="450"/>
    </location>
</feature>
<dbReference type="GO" id="GO:0005886">
    <property type="term" value="C:plasma membrane"/>
    <property type="evidence" value="ECO:0007669"/>
    <property type="project" value="TreeGrafter"/>
</dbReference>
<organism evidence="8 9">
    <name type="scientific">Mortierella isabellina</name>
    <name type="common">Filamentous fungus</name>
    <name type="synonym">Umbelopsis isabellina</name>
    <dbReference type="NCBI Taxonomy" id="91625"/>
    <lineage>
        <taxon>Eukaryota</taxon>
        <taxon>Fungi</taxon>
        <taxon>Fungi incertae sedis</taxon>
        <taxon>Mucoromycota</taxon>
        <taxon>Mucoromycotina</taxon>
        <taxon>Umbelopsidomycetes</taxon>
        <taxon>Umbelopsidales</taxon>
        <taxon>Umbelopsidaceae</taxon>
        <taxon>Umbelopsis</taxon>
    </lineage>
</organism>
<evidence type="ECO:0000256" key="3">
    <source>
        <dbReference type="ARBA" id="ARBA00022692"/>
    </source>
</evidence>
<keyword evidence="3 7" id="KW-0812">Transmembrane</keyword>
<dbReference type="GO" id="GO:0008506">
    <property type="term" value="F:sucrose:proton symporter activity"/>
    <property type="evidence" value="ECO:0007669"/>
    <property type="project" value="TreeGrafter"/>
</dbReference>
<dbReference type="EMBL" id="JAEPQZ010000001">
    <property type="protein sequence ID" value="KAG2186366.1"/>
    <property type="molecule type" value="Genomic_DNA"/>
</dbReference>
<feature type="transmembrane region" description="Helical" evidence="7">
    <location>
        <begin position="287"/>
        <end position="309"/>
    </location>
</feature>
<feature type="transmembrane region" description="Helical" evidence="7">
    <location>
        <begin position="347"/>
        <end position="367"/>
    </location>
</feature>
<feature type="transmembrane region" description="Helical" evidence="7">
    <location>
        <begin position="456"/>
        <end position="478"/>
    </location>
</feature>
<evidence type="ECO:0008006" key="10">
    <source>
        <dbReference type="Google" id="ProtNLM"/>
    </source>
</evidence>
<accession>A0A8H7UHS9</accession>
<dbReference type="Proteomes" id="UP000654370">
    <property type="component" value="Unassembled WGS sequence"/>
</dbReference>
<feature type="transmembrane region" description="Helical" evidence="7">
    <location>
        <begin position="214"/>
        <end position="234"/>
    </location>
</feature>
<feature type="transmembrane region" description="Helical" evidence="7">
    <location>
        <begin position="545"/>
        <end position="564"/>
    </location>
</feature>
<protein>
    <recommendedName>
        <fullName evidence="10">General alpha-glucoside permease</fullName>
    </recommendedName>
</protein>
<keyword evidence="2" id="KW-0813">Transport</keyword>
<evidence type="ECO:0000256" key="2">
    <source>
        <dbReference type="ARBA" id="ARBA00022448"/>
    </source>
</evidence>
<gene>
    <name evidence="8" type="ORF">INT43_002804</name>
</gene>
<feature type="transmembrane region" description="Helical" evidence="7">
    <location>
        <begin position="254"/>
        <end position="275"/>
    </location>
</feature>
<reference evidence="8" key="1">
    <citation type="submission" date="2020-12" db="EMBL/GenBank/DDBJ databases">
        <title>Metabolic potential, ecology and presence of endohyphal bacteria is reflected in genomic diversity of Mucoromycotina.</title>
        <authorList>
            <person name="Muszewska A."/>
            <person name="Okrasinska A."/>
            <person name="Steczkiewicz K."/>
            <person name="Drgas O."/>
            <person name="Orlowska M."/>
            <person name="Perlinska-Lenart U."/>
            <person name="Aleksandrzak-Piekarczyk T."/>
            <person name="Szatraj K."/>
            <person name="Zielenkiewicz U."/>
            <person name="Pilsyk S."/>
            <person name="Malc E."/>
            <person name="Mieczkowski P."/>
            <person name="Kruszewska J.S."/>
            <person name="Biernat P."/>
            <person name="Pawlowska J."/>
        </authorList>
    </citation>
    <scope>NUCLEOTIDE SEQUENCE</scope>
    <source>
        <strain evidence="8">WA0000067209</strain>
    </source>
</reference>
<dbReference type="InterPro" id="IPR036259">
    <property type="entry name" value="MFS_trans_sf"/>
</dbReference>
<feature type="region of interest" description="Disordered" evidence="6">
    <location>
        <begin position="1"/>
        <end position="30"/>
    </location>
</feature>
<dbReference type="PANTHER" id="PTHR19432:SF35">
    <property type="entry name" value="SOLUTE CARRIER FAMILY 45 MEMBER 3 ISOFORM X1"/>
    <property type="match status" value="1"/>
</dbReference>
<dbReference type="OrthoDB" id="28755at2759"/>
<evidence type="ECO:0000256" key="6">
    <source>
        <dbReference type="SAM" id="MobiDB-lite"/>
    </source>
</evidence>
<feature type="compositionally biased region" description="Polar residues" evidence="6">
    <location>
        <begin position="1"/>
        <end position="10"/>
    </location>
</feature>
<dbReference type="Pfam" id="PF13347">
    <property type="entry name" value="MFS_2"/>
    <property type="match status" value="1"/>
</dbReference>
<feature type="transmembrane region" description="Helical" evidence="7">
    <location>
        <begin position="169"/>
        <end position="188"/>
    </location>
</feature>
<feature type="compositionally biased region" description="Basic residues" evidence="6">
    <location>
        <begin position="18"/>
        <end position="30"/>
    </location>
</feature>
<feature type="transmembrane region" description="Helical" evidence="7">
    <location>
        <begin position="399"/>
        <end position="419"/>
    </location>
</feature>
<evidence type="ECO:0000256" key="7">
    <source>
        <dbReference type="SAM" id="Phobius"/>
    </source>
</evidence>
<proteinExistence type="predicted"/>
<keyword evidence="9" id="KW-1185">Reference proteome</keyword>
<comment type="caution">
    <text evidence="8">The sequence shown here is derived from an EMBL/GenBank/DDBJ whole genome shotgun (WGS) entry which is preliminary data.</text>
</comment>
<evidence type="ECO:0000313" key="8">
    <source>
        <dbReference type="EMBL" id="KAG2186366.1"/>
    </source>
</evidence>
<dbReference type="AlphaFoldDB" id="A0A8H7UHS9"/>
<evidence type="ECO:0000313" key="9">
    <source>
        <dbReference type="Proteomes" id="UP000654370"/>
    </source>
</evidence>
<comment type="subcellular location">
    <subcellularLocation>
        <location evidence="1">Membrane</location>
        <topology evidence="1">Multi-pass membrane protein</topology>
    </subcellularLocation>
</comment>
<feature type="transmembrane region" description="Helical" evidence="7">
    <location>
        <begin position="136"/>
        <end position="157"/>
    </location>
</feature>
<dbReference type="Gene3D" id="1.20.1250.20">
    <property type="entry name" value="MFS general substrate transporter like domains"/>
    <property type="match status" value="1"/>
</dbReference>
<name>A0A8H7UHS9_MORIS</name>
<evidence type="ECO:0000256" key="4">
    <source>
        <dbReference type="ARBA" id="ARBA00022989"/>
    </source>
</evidence>
<dbReference type="PANTHER" id="PTHR19432">
    <property type="entry name" value="SUGAR TRANSPORTER"/>
    <property type="match status" value="1"/>
</dbReference>
<sequence length="626" mass="68716">MSTDSTSANPRTPLVRNRSSRRPQHLRRRSSGFDQGLYSASAYKVIEAPLKRTPSQASLVNGATGVAETTILGVEQGADDKDALTSLKLLLLTICMAGVQFTCKWPAARDHLRRSVELSYGTPYLLSLELPKELTALVWLAGPLSGLIIQPLIGAYSDKCTSSLGKRRPYIIAGGILVSISMLGVAYAKEISVLGVRWLSHPQTPEEIVKQEKLGAILTAVLAFYILDFSLNAVQATCRALILDVPPLWQQQIANAWAARLSNIAMVVGYFTGFVDLVKFVPFLGDSQVKVFCIIAIIVFIITLAITCITTKEKVYVQEHEQDGPWYHALAYIWKAFTNLPNSVQRLCNVQFFAWLGWFPFLFYRLVLTRTTWVSDIYFASNPINDPDQWAEGTRAGSFALLCYAIVSVVAGILLPWMTESDHFKGFTVKNVYTGSIVLFSVALLSTFFVETVTQATVIVAIIGIPWCVVLWIPFALVGEYISYEADKLEDAKEAAIQSRNGHTKYGTTDSTNVDAASSSLEANDIDDDDDELDAGLLLGVHNMYIVFPQFAVAIIAALIFKAVEVVQDPNLPPSPSPRPTQDSGVAWVLRFGGIMGLFAAILSRRVIQVPRRPGQQSVTVVAAAH</sequence>
<evidence type="ECO:0000256" key="1">
    <source>
        <dbReference type="ARBA" id="ARBA00004141"/>
    </source>
</evidence>
<dbReference type="SUPFAM" id="SSF103473">
    <property type="entry name" value="MFS general substrate transporter"/>
    <property type="match status" value="1"/>
</dbReference>
<keyword evidence="5 7" id="KW-0472">Membrane</keyword>